<dbReference type="KEGG" id="vg:30902578"/>
<keyword evidence="1" id="KW-0175">Coiled coil</keyword>
<evidence type="ECO:0000256" key="1">
    <source>
        <dbReference type="SAM" id="Coils"/>
    </source>
</evidence>
<gene>
    <name evidence="2" type="ORF">LCDVSa002R</name>
</gene>
<sequence>MTHDFRIIPPHYRILSFDSSNVINRLTKLENDRRDVTVFVQKFPDVEKCCKNLNLKFDVILKEFNLIKNRVEELAQTAHEALDKSEVAEEKIKILVAEPNHLKDLDSRVTELVKQFVVVKTVTEQNREVCTVVQDQVSNLKTNVINPLVKIQVDKEATDLKDELDHIKSLIEDDLETFKKKIEDKLKNKPGGAETSNLTELKEYIDKRLSQPENLTPAVTKLLNDFKKEVNAKIASVPDLTKLKTRIDEIADVADSNLTKIENLKPVIDAIEDFKVIKTMITQNKEICKAVKTKADKLEDDLIVAEKDLKSSIKETETTLLTEIERVKVLIKPDSKELEKLKNRINEIADVAHEAGKCCDEIGDFKKNVEAIKVDVNKIKQDVSVQDKKLNDVKTKCEADVKKLRYVELQAVKTDVKRLEENGKIQDDEIEKLVDAKIECEAAVQKLGKEVVDNKNKIEAELKTLKTKLEDEANKIEDLETAKDVAIKNHTAALALIERTRSELNDAVNKHELLTVMVQGHSNRFGVLDQTLKTLEALIEARHKELRAAVDALSKSLTSKITDAVTKSEKDVNNLKGSIADQTKALTDLRSDQDNLKSDLYKKLKTDYDELRAAVDKASKLTIDAVKEALNWTDLVNRVEFLENEVNVNVKTRFVNLENSLNELQGVASDAHDLATLLQQTLKSVPDKIKAIEENTGDLKTLSQSIEGISGKNEKNITSIAGDVEAVKSTLTGVSDKITVNKNETDTLQSLISDLDGKTDDVLVRIQKLENKVF</sequence>
<dbReference type="Proteomes" id="UP000149121">
    <property type="component" value="Segment"/>
</dbReference>
<feature type="coiled-coil region" evidence="1">
    <location>
        <begin position="416"/>
        <end position="489"/>
    </location>
</feature>
<evidence type="ECO:0000313" key="3">
    <source>
        <dbReference type="Proteomes" id="UP000149121"/>
    </source>
</evidence>
<dbReference type="SUPFAM" id="SSF57997">
    <property type="entry name" value="Tropomyosin"/>
    <property type="match status" value="1"/>
</dbReference>
<name>A0A1B2RVR1_9VIRU</name>
<organism evidence="2 3">
    <name type="scientific">Lymphocystis disease virus 3</name>
    <dbReference type="NCBI Taxonomy" id="2560566"/>
    <lineage>
        <taxon>Viruses</taxon>
        <taxon>Varidnaviria</taxon>
        <taxon>Bamfordvirae</taxon>
        <taxon>Nucleocytoviricota</taxon>
        <taxon>Megaviricetes</taxon>
        <taxon>Pimascovirales</taxon>
        <taxon>Pimascovirales incertae sedis</taxon>
        <taxon>Iridoviridae</taxon>
        <taxon>Alphairidovirinae</taxon>
        <taxon>Lymphocystivirus</taxon>
        <taxon>Lymphocystivirus sparus1</taxon>
    </lineage>
</organism>
<dbReference type="OrthoDB" id="19364at10239"/>
<proteinExistence type="predicted"/>
<protein>
    <submittedName>
        <fullName evidence="2">Uncharacterized protein</fullName>
    </submittedName>
</protein>
<reference evidence="2 3" key="1">
    <citation type="journal article" date="2016" name="J. Virol.">
        <title>Concurrence of Iridovirus, Polyomavirus, and a Unique Member of a New Group of Fish Papillomaviruses in Lymphocystis Disease-Affected Gilthead Sea Bream.</title>
        <authorList>
            <person name="Lopez-Bueno A."/>
            <person name="Mavian C."/>
            <person name="Labella A.M."/>
            <person name="Castro D."/>
            <person name="Borrego J.J."/>
            <person name="Alcami A."/>
            <person name="Alejo A."/>
        </authorList>
    </citation>
    <scope>NUCLEOTIDE SEQUENCE [LARGE SCALE GENOMIC DNA]</scope>
    <source>
        <strain evidence="2">SA9</strain>
    </source>
</reference>
<evidence type="ECO:0000313" key="2">
    <source>
        <dbReference type="EMBL" id="AOC55086.1"/>
    </source>
</evidence>
<dbReference type="EMBL" id="KX643370">
    <property type="protein sequence ID" value="AOC55086.1"/>
    <property type="molecule type" value="Genomic_DNA"/>
</dbReference>
<keyword evidence="3" id="KW-1185">Reference proteome</keyword>
<accession>A0A1B2RVR1</accession>
<feature type="coiled-coil region" evidence="1">
    <location>
        <begin position="288"/>
        <end position="315"/>
    </location>
</feature>